<dbReference type="PANTHER" id="PTHR21028">
    <property type="entry name" value="SI:CH211-156B7.4"/>
    <property type="match status" value="1"/>
</dbReference>
<protein>
    <recommendedName>
        <fullName evidence="1">CYTH domain-containing protein</fullName>
    </recommendedName>
</protein>
<proteinExistence type="predicted"/>
<name>A0A1G2DCV3_9BACT</name>
<dbReference type="Gene3D" id="2.40.320.10">
    <property type="entry name" value="Hypothetical Protein Pfu-838710-001"/>
    <property type="match status" value="1"/>
</dbReference>
<dbReference type="PANTHER" id="PTHR21028:SF2">
    <property type="entry name" value="CYTH DOMAIN-CONTAINING PROTEIN"/>
    <property type="match status" value="1"/>
</dbReference>
<comment type="caution">
    <text evidence="2">The sequence shown here is derived from an EMBL/GenBank/DDBJ whole genome shotgun (WGS) entry which is preliminary data.</text>
</comment>
<dbReference type="InterPro" id="IPR023577">
    <property type="entry name" value="CYTH_domain"/>
</dbReference>
<evidence type="ECO:0000313" key="2">
    <source>
        <dbReference type="EMBL" id="OGZ11477.1"/>
    </source>
</evidence>
<dbReference type="Pfam" id="PF01928">
    <property type="entry name" value="CYTH"/>
    <property type="match status" value="1"/>
</dbReference>
<sequence length="162" mass="18703">MSCQFFFPQKASLRTFLSAAFESTDHFFNILNQKARLKLRIEGDKQFLVYYERPNFSKTKSTMSKVKLYDVKNDRLLDFLGATLGVKAVVKKRREVWRKANTIFHIDNVKDVGGIFEIELQKKGKITASDQKQFKNYQNKLLPYLGKVIRGSNVDLVPSGSK</sequence>
<dbReference type="AlphaFoldDB" id="A0A1G2DCV3"/>
<dbReference type="EMBL" id="MHLP01000037">
    <property type="protein sequence ID" value="OGZ11477.1"/>
    <property type="molecule type" value="Genomic_DNA"/>
</dbReference>
<evidence type="ECO:0000313" key="3">
    <source>
        <dbReference type="Proteomes" id="UP000178534"/>
    </source>
</evidence>
<dbReference type="InterPro" id="IPR008173">
    <property type="entry name" value="Adenylyl_cyclase_CyaB"/>
</dbReference>
<dbReference type="InterPro" id="IPR033469">
    <property type="entry name" value="CYTH-like_dom_sf"/>
</dbReference>
<evidence type="ECO:0000259" key="1">
    <source>
        <dbReference type="Pfam" id="PF01928"/>
    </source>
</evidence>
<reference evidence="2 3" key="1">
    <citation type="journal article" date="2016" name="Nat. Commun.">
        <title>Thousands of microbial genomes shed light on interconnected biogeochemical processes in an aquifer system.</title>
        <authorList>
            <person name="Anantharaman K."/>
            <person name="Brown C.T."/>
            <person name="Hug L.A."/>
            <person name="Sharon I."/>
            <person name="Castelle C.J."/>
            <person name="Probst A.J."/>
            <person name="Thomas B.C."/>
            <person name="Singh A."/>
            <person name="Wilkins M.J."/>
            <person name="Karaoz U."/>
            <person name="Brodie E.L."/>
            <person name="Williams K.H."/>
            <person name="Hubbard S.S."/>
            <person name="Banfield J.F."/>
        </authorList>
    </citation>
    <scope>NUCLEOTIDE SEQUENCE [LARGE SCALE GENOMIC DNA]</scope>
</reference>
<organism evidence="2 3">
    <name type="scientific">Candidatus Lloydbacteria bacterium RIFCSPLOWO2_01_FULL_50_20</name>
    <dbReference type="NCBI Taxonomy" id="1798665"/>
    <lineage>
        <taxon>Bacteria</taxon>
        <taxon>Candidatus Lloydiibacteriota</taxon>
    </lineage>
</organism>
<feature type="domain" description="CYTH" evidence="1">
    <location>
        <begin position="21"/>
        <end position="125"/>
    </location>
</feature>
<dbReference type="SUPFAM" id="SSF55154">
    <property type="entry name" value="CYTH-like phosphatases"/>
    <property type="match status" value="1"/>
</dbReference>
<dbReference type="STRING" id="1798665.A2942_04510"/>
<dbReference type="Proteomes" id="UP000178534">
    <property type="component" value="Unassembled WGS sequence"/>
</dbReference>
<accession>A0A1G2DCV3</accession>
<gene>
    <name evidence="2" type="ORF">A2942_04510</name>
</gene>